<feature type="transmembrane region" description="Helical" evidence="8">
    <location>
        <begin position="295"/>
        <end position="318"/>
    </location>
</feature>
<dbReference type="GO" id="GO:0016020">
    <property type="term" value="C:membrane"/>
    <property type="evidence" value="ECO:0007669"/>
    <property type="project" value="UniProtKB-SubCell"/>
</dbReference>
<dbReference type="GO" id="GO:0050291">
    <property type="term" value="F:sphingosine N-acyltransferase activity"/>
    <property type="evidence" value="ECO:0007669"/>
    <property type="project" value="InterPro"/>
</dbReference>
<organism evidence="10 11">
    <name type="scientific">Cylindrobasidium torrendii FP15055 ss-10</name>
    <dbReference type="NCBI Taxonomy" id="1314674"/>
    <lineage>
        <taxon>Eukaryota</taxon>
        <taxon>Fungi</taxon>
        <taxon>Dikarya</taxon>
        <taxon>Basidiomycota</taxon>
        <taxon>Agaricomycotina</taxon>
        <taxon>Agaricomycetes</taxon>
        <taxon>Agaricomycetidae</taxon>
        <taxon>Agaricales</taxon>
        <taxon>Marasmiineae</taxon>
        <taxon>Physalacriaceae</taxon>
        <taxon>Cylindrobasidium</taxon>
    </lineage>
</organism>
<evidence type="ECO:0000256" key="2">
    <source>
        <dbReference type="ARBA" id="ARBA00009808"/>
    </source>
</evidence>
<keyword evidence="4 8" id="KW-1133">Transmembrane helix</keyword>
<accession>A0A0D7BU14</accession>
<feature type="domain" description="TLC" evidence="9">
    <location>
        <begin position="112"/>
        <end position="328"/>
    </location>
</feature>
<sequence>MSVLGPYLAPFFTLSYRVDSPPQNPDDTFPGANYYTTGPADLLFVVGSMALMAGIRDALRIFVFEPLAYETLTKPQSRLNGQANGKTNGHANGNGHVNGHASTKKKSKRVQHSVLRFAEQGYQLVWYTAIWVFGYYVHTHVPTSVLNPRGVWLDYPHVLLPGAVKLYYLLELAFYTHQMFVLNAEARRKDHVQMMTHHIITVFLMGLSYYCNFTRVGSLIMMLMDWCDILFPLAKMFRYIRMPQILTDAVFACFMVSWFVTRHVFFMIAIVSTVVDLPRIVPFNWDPVKGHYLSYGAHVVFCACLITLQILQLFWFGMICKVAYKVIMGQGAEDTRSDDEEEYVLRLSL</sequence>
<dbReference type="SMART" id="SM00724">
    <property type="entry name" value="TLC"/>
    <property type="match status" value="1"/>
</dbReference>
<dbReference type="InterPro" id="IPR006634">
    <property type="entry name" value="TLC-dom"/>
</dbReference>
<comment type="similarity">
    <text evidence="2">Belongs to the sphingosine N-acyltransferase family.</text>
</comment>
<evidence type="ECO:0000256" key="3">
    <source>
        <dbReference type="ARBA" id="ARBA00022692"/>
    </source>
</evidence>
<dbReference type="Pfam" id="PF03798">
    <property type="entry name" value="TRAM_LAG1_CLN8"/>
    <property type="match status" value="1"/>
</dbReference>
<evidence type="ECO:0000256" key="5">
    <source>
        <dbReference type="ARBA" id="ARBA00023136"/>
    </source>
</evidence>
<feature type="compositionally biased region" description="Polar residues" evidence="7">
    <location>
        <begin position="78"/>
        <end position="87"/>
    </location>
</feature>
<feature type="transmembrane region" description="Helical" evidence="8">
    <location>
        <begin position="249"/>
        <end position="275"/>
    </location>
</feature>
<evidence type="ECO:0000313" key="10">
    <source>
        <dbReference type="EMBL" id="KIY73710.1"/>
    </source>
</evidence>
<comment type="subcellular location">
    <subcellularLocation>
        <location evidence="1">Membrane</location>
        <topology evidence="1">Multi-pass membrane protein</topology>
    </subcellularLocation>
</comment>
<dbReference type="AlphaFoldDB" id="A0A0D7BU14"/>
<dbReference type="STRING" id="1314674.A0A0D7BU14"/>
<feature type="transmembrane region" description="Helical" evidence="8">
    <location>
        <begin position="158"/>
        <end position="182"/>
    </location>
</feature>
<dbReference type="GO" id="GO:0046513">
    <property type="term" value="P:ceramide biosynthetic process"/>
    <property type="evidence" value="ECO:0007669"/>
    <property type="project" value="InterPro"/>
</dbReference>
<dbReference type="OrthoDB" id="537032at2759"/>
<feature type="transmembrane region" description="Helical" evidence="8">
    <location>
        <begin position="114"/>
        <end position="138"/>
    </location>
</feature>
<feature type="transmembrane region" description="Helical" evidence="8">
    <location>
        <begin position="34"/>
        <end position="55"/>
    </location>
</feature>
<dbReference type="PANTHER" id="PTHR12560">
    <property type="entry name" value="LONGEVITY ASSURANCE FACTOR 1 LAG1"/>
    <property type="match status" value="1"/>
</dbReference>
<reference evidence="10 11" key="1">
    <citation type="journal article" date="2015" name="Fungal Genet. Biol.">
        <title>Evolution of novel wood decay mechanisms in Agaricales revealed by the genome sequences of Fistulina hepatica and Cylindrobasidium torrendii.</title>
        <authorList>
            <person name="Floudas D."/>
            <person name="Held B.W."/>
            <person name="Riley R."/>
            <person name="Nagy L.G."/>
            <person name="Koehler G."/>
            <person name="Ransdell A.S."/>
            <person name="Younus H."/>
            <person name="Chow J."/>
            <person name="Chiniquy J."/>
            <person name="Lipzen A."/>
            <person name="Tritt A."/>
            <person name="Sun H."/>
            <person name="Haridas S."/>
            <person name="LaButti K."/>
            <person name="Ohm R.A."/>
            <person name="Kues U."/>
            <person name="Blanchette R.A."/>
            <person name="Grigoriev I.V."/>
            <person name="Minto R.E."/>
            <person name="Hibbett D.S."/>
        </authorList>
    </citation>
    <scope>NUCLEOTIDE SEQUENCE [LARGE SCALE GENOMIC DNA]</scope>
    <source>
        <strain evidence="10 11">FP15055 ss-10</strain>
    </source>
</reference>
<gene>
    <name evidence="10" type="ORF">CYLTODRAFT_341818</name>
</gene>
<feature type="compositionally biased region" description="Low complexity" evidence="7">
    <location>
        <begin position="88"/>
        <end position="101"/>
    </location>
</feature>
<proteinExistence type="inferred from homology"/>
<evidence type="ECO:0000259" key="9">
    <source>
        <dbReference type="PROSITE" id="PS50922"/>
    </source>
</evidence>
<dbReference type="PIRSF" id="PIRSF005225">
    <property type="entry name" value="LAG1_LAC1"/>
    <property type="match status" value="1"/>
</dbReference>
<protein>
    <submittedName>
        <fullName evidence="10">Longevity assurance proteins LAG1/LAC1</fullName>
    </submittedName>
</protein>
<feature type="region of interest" description="Disordered" evidence="7">
    <location>
        <begin position="78"/>
        <end position="106"/>
    </location>
</feature>
<keyword evidence="3 6" id="KW-0812">Transmembrane</keyword>
<keyword evidence="11" id="KW-1185">Reference proteome</keyword>
<keyword evidence="5 6" id="KW-0472">Membrane</keyword>
<dbReference type="InterPro" id="IPR016439">
    <property type="entry name" value="Lag1/Lac1-like"/>
</dbReference>
<dbReference type="PANTHER" id="PTHR12560:SF0">
    <property type="entry name" value="LD18904P"/>
    <property type="match status" value="1"/>
</dbReference>
<evidence type="ECO:0000256" key="1">
    <source>
        <dbReference type="ARBA" id="ARBA00004141"/>
    </source>
</evidence>
<evidence type="ECO:0000313" key="11">
    <source>
        <dbReference type="Proteomes" id="UP000054007"/>
    </source>
</evidence>
<evidence type="ECO:0000256" key="4">
    <source>
        <dbReference type="ARBA" id="ARBA00022989"/>
    </source>
</evidence>
<evidence type="ECO:0000256" key="8">
    <source>
        <dbReference type="SAM" id="Phobius"/>
    </source>
</evidence>
<dbReference type="EMBL" id="KN880434">
    <property type="protein sequence ID" value="KIY73710.1"/>
    <property type="molecule type" value="Genomic_DNA"/>
</dbReference>
<evidence type="ECO:0000256" key="6">
    <source>
        <dbReference type="PROSITE-ProRule" id="PRU00205"/>
    </source>
</evidence>
<dbReference type="PROSITE" id="PS50922">
    <property type="entry name" value="TLC"/>
    <property type="match status" value="1"/>
</dbReference>
<evidence type="ECO:0000256" key="7">
    <source>
        <dbReference type="SAM" id="MobiDB-lite"/>
    </source>
</evidence>
<name>A0A0D7BU14_9AGAR</name>
<dbReference type="Proteomes" id="UP000054007">
    <property type="component" value="Unassembled WGS sequence"/>
</dbReference>